<dbReference type="PROSITE" id="PS50924">
    <property type="entry name" value="MHYT"/>
    <property type="match status" value="1"/>
</dbReference>
<reference evidence="3" key="2">
    <citation type="submission" date="2022-05" db="EMBL/GenBank/DDBJ databases">
        <authorList>
            <consortium name="NCBI Pathogen Detection Project"/>
        </authorList>
    </citation>
    <scope>NUCLEOTIDE SEQUENCE</scope>
    <source>
        <strain evidence="3">CAV1698</strain>
    </source>
</reference>
<feature type="transmembrane region" description="Helical" evidence="1">
    <location>
        <begin position="40"/>
        <end position="63"/>
    </location>
</feature>
<reference evidence="3" key="1">
    <citation type="journal article" date="2018" name="Genome Biol.">
        <title>SKESA: strategic k-mer extension for scrupulous assemblies.</title>
        <authorList>
            <person name="Souvorov A."/>
            <person name="Agarwala R."/>
            <person name="Lipman D.J."/>
        </authorList>
    </citation>
    <scope>NUCLEOTIDE SEQUENCE</scope>
    <source>
        <strain evidence="3">CAV1698</strain>
    </source>
</reference>
<keyword evidence="1" id="KW-0812">Transmembrane</keyword>
<dbReference type="Pfam" id="PF03707">
    <property type="entry name" value="MHYT"/>
    <property type="match status" value="2"/>
</dbReference>
<proteinExistence type="predicted"/>
<feature type="transmembrane region" description="Helical" evidence="1">
    <location>
        <begin position="104"/>
        <end position="123"/>
    </location>
</feature>
<gene>
    <name evidence="3" type="ORF">JD854_RS09085</name>
</gene>
<evidence type="ECO:0000313" key="3">
    <source>
        <dbReference type="EMBL" id="HCD1255214.1"/>
    </source>
</evidence>
<dbReference type="EMBL" id="DACYAJ020000009">
    <property type="protein sequence ID" value="HCD1255214.1"/>
    <property type="molecule type" value="Genomic_DNA"/>
</dbReference>
<feature type="domain" description="MHYT" evidence="2">
    <location>
        <begin position="1"/>
        <end position="132"/>
    </location>
</feature>
<feature type="transmembrane region" description="Helical" evidence="1">
    <location>
        <begin position="69"/>
        <end position="92"/>
    </location>
</feature>
<keyword evidence="1" id="KW-1133">Transmembrane helix</keyword>
<feature type="transmembrane region" description="Helical" evidence="1">
    <location>
        <begin position="6"/>
        <end position="28"/>
    </location>
</feature>
<keyword evidence="1" id="KW-0472">Membrane</keyword>
<evidence type="ECO:0000256" key="1">
    <source>
        <dbReference type="PROSITE-ProRule" id="PRU00244"/>
    </source>
</evidence>
<name>A0A9C7QL29_CITAM</name>
<sequence length="173" mass="18207">MVHVSWDPGLIAFFFLIALLVASLAIHMSTSGNSLSRTRLLAATAVLSMDMVIMHYVGMAAIIGHGAIVWNQGLVALSVIIAVLASGIGLRLVFSPPRNMRQTLLNRLAASLMVALAISAMHYTGMSAATFSHHNPPLPTGLSQVELAVYVAGITLVTREGGRCHVSCEATGS</sequence>
<dbReference type="Proteomes" id="UP000862426">
    <property type="component" value="Unassembled WGS sequence"/>
</dbReference>
<evidence type="ECO:0000313" key="4">
    <source>
        <dbReference type="Proteomes" id="UP000862426"/>
    </source>
</evidence>
<evidence type="ECO:0000259" key="2">
    <source>
        <dbReference type="PROSITE" id="PS50924"/>
    </source>
</evidence>
<comment type="caution">
    <text evidence="3">The sequence shown here is derived from an EMBL/GenBank/DDBJ whole genome shotgun (WGS) entry which is preliminary data.</text>
</comment>
<dbReference type="PANTHER" id="PTHR35152">
    <property type="entry name" value="DOMAIN SIGNALLING PROTEIN, PUTATIVE (AFU_ORTHOLOGUE AFUA_5G11310)-RELATED"/>
    <property type="match status" value="1"/>
</dbReference>
<accession>A0A9C7QL29</accession>
<dbReference type="PANTHER" id="PTHR35152:SF1">
    <property type="entry name" value="DOMAIN SIGNALLING PROTEIN, PUTATIVE (AFU_ORTHOLOGUE AFUA_5G11310)-RELATED"/>
    <property type="match status" value="1"/>
</dbReference>
<organism evidence="3 4">
    <name type="scientific">Citrobacter amalonaticus</name>
    <dbReference type="NCBI Taxonomy" id="35703"/>
    <lineage>
        <taxon>Bacteria</taxon>
        <taxon>Pseudomonadati</taxon>
        <taxon>Pseudomonadota</taxon>
        <taxon>Gammaproteobacteria</taxon>
        <taxon>Enterobacterales</taxon>
        <taxon>Enterobacteriaceae</taxon>
        <taxon>Citrobacter</taxon>
    </lineage>
</organism>
<dbReference type="GO" id="GO:0016020">
    <property type="term" value="C:membrane"/>
    <property type="evidence" value="ECO:0007669"/>
    <property type="project" value="UniProtKB-UniRule"/>
</dbReference>
<dbReference type="InterPro" id="IPR005330">
    <property type="entry name" value="MHYT_dom"/>
</dbReference>
<comment type="caution">
    <text evidence="1">Lacks conserved residue(s) required for the propagation of feature annotation.</text>
</comment>
<dbReference type="AlphaFoldDB" id="A0A9C7QL29"/>
<protein>
    <recommendedName>
        <fullName evidence="2">MHYT domain-containing protein</fullName>
    </recommendedName>
</protein>